<name>A0ABQ9HFL4_9NEOP</name>
<dbReference type="Proteomes" id="UP001159363">
    <property type="component" value="Chromosome 4"/>
</dbReference>
<evidence type="ECO:0000313" key="2">
    <source>
        <dbReference type="Proteomes" id="UP001159363"/>
    </source>
</evidence>
<proteinExistence type="predicted"/>
<dbReference type="PANTHER" id="PTHR46601:SF1">
    <property type="entry name" value="ADF-H DOMAIN-CONTAINING PROTEIN"/>
    <property type="match status" value="1"/>
</dbReference>
<sequence length="211" mass="24246">MRFSLTTGSILKLLSPAFIIYFNFKGKTVSESYSLRFYFSNGSAAQYKNREDYIYLCHHEKDFVTLIYHFLCDGVGCTVKQLVTNASLQHTLTNHILTPSEMYDYCGTNIKGITFFQCSRESIEEAKKLVQPLFENFVPVNSFSLQIWQTSQSTDFKIVSIINEGSPVLQKINAYMCCMYHNSWWLGIMNDVAVLELELTTAKDRITSVQK</sequence>
<reference evidence="1 2" key="1">
    <citation type="submission" date="2023-02" db="EMBL/GenBank/DDBJ databases">
        <title>LHISI_Scaffold_Assembly.</title>
        <authorList>
            <person name="Stuart O.P."/>
            <person name="Cleave R."/>
            <person name="Magrath M.J.L."/>
            <person name="Mikheyev A.S."/>
        </authorList>
    </citation>
    <scope>NUCLEOTIDE SEQUENCE [LARGE SCALE GENOMIC DNA]</scope>
    <source>
        <strain evidence="1">Daus_M_001</strain>
        <tissue evidence="1">Leg muscle</tissue>
    </source>
</reference>
<organism evidence="1 2">
    <name type="scientific">Dryococelus australis</name>
    <dbReference type="NCBI Taxonomy" id="614101"/>
    <lineage>
        <taxon>Eukaryota</taxon>
        <taxon>Metazoa</taxon>
        <taxon>Ecdysozoa</taxon>
        <taxon>Arthropoda</taxon>
        <taxon>Hexapoda</taxon>
        <taxon>Insecta</taxon>
        <taxon>Pterygota</taxon>
        <taxon>Neoptera</taxon>
        <taxon>Polyneoptera</taxon>
        <taxon>Phasmatodea</taxon>
        <taxon>Verophasmatodea</taxon>
        <taxon>Anareolatae</taxon>
        <taxon>Phasmatidae</taxon>
        <taxon>Eurycanthinae</taxon>
        <taxon>Dryococelus</taxon>
    </lineage>
</organism>
<protein>
    <submittedName>
        <fullName evidence="1">Uncharacterized protein</fullName>
    </submittedName>
</protein>
<keyword evidence="2" id="KW-1185">Reference proteome</keyword>
<dbReference type="EMBL" id="JARBHB010000005">
    <property type="protein sequence ID" value="KAJ8883106.1"/>
    <property type="molecule type" value="Genomic_DNA"/>
</dbReference>
<evidence type="ECO:0000313" key="1">
    <source>
        <dbReference type="EMBL" id="KAJ8883106.1"/>
    </source>
</evidence>
<dbReference type="PANTHER" id="PTHR46601">
    <property type="entry name" value="ULP_PROTEASE DOMAIN-CONTAINING PROTEIN"/>
    <property type="match status" value="1"/>
</dbReference>
<gene>
    <name evidence="1" type="ORF">PR048_014945</name>
</gene>
<comment type="caution">
    <text evidence="1">The sequence shown here is derived from an EMBL/GenBank/DDBJ whole genome shotgun (WGS) entry which is preliminary data.</text>
</comment>
<accession>A0ABQ9HFL4</accession>